<dbReference type="GO" id="GO:0005886">
    <property type="term" value="C:plasma membrane"/>
    <property type="evidence" value="ECO:0007669"/>
    <property type="project" value="TreeGrafter"/>
</dbReference>
<dbReference type="PANTHER" id="PTHR30438">
    <property type="entry name" value="36 KDA ANTIGEN-RELATED"/>
    <property type="match status" value="1"/>
</dbReference>
<dbReference type="Gene3D" id="2.40.50.100">
    <property type="match status" value="1"/>
</dbReference>
<reference evidence="2" key="1">
    <citation type="submission" date="2020-12" db="EMBL/GenBank/DDBJ databases">
        <title>The genome sequence of Inhella sp. 1Y17.</title>
        <authorList>
            <person name="Liu Y."/>
        </authorList>
    </citation>
    <scope>NUCLEOTIDE SEQUENCE</scope>
    <source>
        <strain evidence="2">1Y17</strain>
    </source>
</reference>
<organism evidence="2 3">
    <name type="scientific">Inhella proteolytica</name>
    <dbReference type="NCBI Taxonomy" id="2795029"/>
    <lineage>
        <taxon>Bacteria</taxon>
        <taxon>Pseudomonadati</taxon>
        <taxon>Pseudomonadota</taxon>
        <taxon>Betaproteobacteria</taxon>
        <taxon>Burkholderiales</taxon>
        <taxon>Sphaerotilaceae</taxon>
        <taxon>Inhella</taxon>
    </lineage>
</organism>
<accession>A0A931J8E4</accession>
<dbReference type="EMBL" id="JAEDAK010000014">
    <property type="protein sequence ID" value="MBH9578682.1"/>
    <property type="molecule type" value="Genomic_DNA"/>
</dbReference>
<dbReference type="Proteomes" id="UP000613266">
    <property type="component" value="Unassembled WGS sequence"/>
</dbReference>
<dbReference type="Gene3D" id="1.10.287.470">
    <property type="entry name" value="Helix hairpin bin"/>
    <property type="match status" value="1"/>
</dbReference>
<keyword evidence="1" id="KW-0175">Coiled coil</keyword>
<dbReference type="PANTHER" id="PTHR30438:SF2">
    <property type="entry name" value="MEMBRANE PROTEIN"/>
    <property type="match status" value="1"/>
</dbReference>
<gene>
    <name evidence="2" type="ORF">I7X39_17455</name>
</gene>
<sequence>MRGSNQRVGQGGAKSWRRGRSGLGLSLALGLSLVACTQPVLPGWSGYVEGEALYLAAPVAGRLVELQVQKGQTVQAGAASFRLDNGAERALGNELQARERGAQAQALDARAGQRLTELQVLEAQLKQAQIRLQQTQDEWRRQQQLAREGYGLQARLDDAALGAREAQARLDELQARLRVAQLPAREHLQEAVQSSAAAAGFSRMQAQWRLDQLQQTAPQTGVVTTVLYRVGEWVDAGRPVLAILPPQARKARFFVPQSELARLPLGTKVQLSCDGCGEPIPARVSFVASQPEYTPPVIYSNAQRSKLMFLLEAEPERLADAPRLHPGQPIDVRPVGRS</sequence>
<dbReference type="AlphaFoldDB" id="A0A931J8E4"/>
<evidence type="ECO:0000256" key="1">
    <source>
        <dbReference type="SAM" id="Coils"/>
    </source>
</evidence>
<dbReference type="RefSeq" id="WP_198112454.1">
    <property type="nucleotide sequence ID" value="NZ_JAEDAK010000014.1"/>
</dbReference>
<feature type="coiled-coil region" evidence="1">
    <location>
        <begin position="118"/>
        <end position="176"/>
    </location>
</feature>
<comment type="caution">
    <text evidence="2">The sequence shown here is derived from an EMBL/GenBank/DDBJ whole genome shotgun (WGS) entry which is preliminary data.</text>
</comment>
<name>A0A931J8E4_9BURK</name>
<proteinExistence type="predicted"/>
<evidence type="ECO:0000313" key="2">
    <source>
        <dbReference type="EMBL" id="MBH9578682.1"/>
    </source>
</evidence>
<protein>
    <submittedName>
        <fullName evidence="2">HlyD family efflux transporter periplasmic adaptor subunit</fullName>
    </submittedName>
</protein>
<evidence type="ECO:0000313" key="3">
    <source>
        <dbReference type="Proteomes" id="UP000613266"/>
    </source>
</evidence>
<keyword evidence="3" id="KW-1185">Reference proteome</keyword>